<dbReference type="InterPro" id="IPR008780">
    <property type="entry name" value="Plasmodium_Vir"/>
</dbReference>
<dbReference type="AlphaFoldDB" id="K6VK56"/>
<keyword evidence="2" id="KW-1185">Reference proteome</keyword>
<dbReference type="PhylomeDB" id="K6VK56"/>
<organism evidence="1 2">
    <name type="scientific">Plasmodium cynomolgi (strain B)</name>
    <dbReference type="NCBI Taxonomy" id="1120755"/>
    <lineage>
        <taxon>Eukaryota</taxon>
        <taxon>Sar</taxon>
        <taxon>Alveolata</taxon>
        <taxon>Apicomplexa</taxon>
        <taxon>Aconoidasida</taxon>
        <taxon>Haemosporida</taxon>
        <taxon>Plasmodiidae</taxon>
        <taxon>Plasmodium</taxon>
        <taxon>Plasmodium (Plasmodium)</taxon>
    </lineage>
</organism>
<dbReference type="VEuPathDB" id="PlasmoDB:PCYB_005760"/>
<evidence type="ECO:0000313" key="1">
    <source>
        <dbReference type="EMBL" id="GAB69827.1"/>
    </source>
</evidence>
<protein>
    <recommendedName>
        <fullName evidence="3">CYIR protein</fullName>
    </recommendedName>
</protein>
<dbReference type="OrthoDB" id="382684at2759"/>
<evidence type="ECO:0000313" key="2">
    <source>
        <dbReference type="Proteomes" id="UP000006319"/>
    </source>
</evidence>
<accession>K6VK56</accession>
<dbReference type="Proteomes" id="UP000006319">
    <property type="component" value="Unassembled WGS sequence"/>
</dbReference>
<dbReference type="Pfam" id="PF05795">
    <property type="entry name" value="Plasmodium_Vir"/>
    <property type="match status" value="1"/>
</dbReference>
<dbReference type="KEGG" id="pcy:PCYB_005760"/>
<dbReference type="RefSeq" id="XP_004228045.1">
    <property type="nucleotide sequence ID" value="XM_004227997.1"/>
</dbReference>
<dbReference type="GeneID" id="14696369"/>
<name>K6VK56_PLACD</name>
<dbReference type="EMBL" id="DF157912">
    <property type="protein sequence ID" value="GAB69827.1"/>
    <property type="molecule type" value="Genomic_DNA"/>
</dbReference>
<proteinExistence type="predicted"/>
<gene>
    <name evidence="1" type="ORF">PCYB_005760</name>
</gene>
<sequence>MKILITHININKILILHQILKLQNNVLGLLPSFSNYKKLENWSHLGLEDICSALKNDIKSVPDFYDICMNIIGVLEYLEYPVSFTLYDNKKCTVFALWMYDYLIKYFKNDDNYSKTRAVIEIMNERFSKYSEKLGCKIPSYINNETHVDNLKKLYDYATNYDTILHHITDKGNKCSQEYSKYIKERIDLLKKVKSDCYDKSENHCEVYKNIFGSSIDEKFFSLQCNSLGSQEISAITETSHVQEGKEQITNDGTTKTIYSIRKLDKKSIKRKCKNFA</sequence>
<dbReference type="OMA" id="ILITHIN"/>
<evidence type="ECO:0008006" key="3">
    <source>
        <dbReference type="Google" id="ProtNLM"/>
    </source>
</evidence>
<reference evidence="1 2" key="1">
    <citation type="journal article" date="2012" name="Nat. Genet.">
        <title>Plasmodium cynomolgi genome sequences provide insight into Plasmodium vivax and the monkey malaria clade.</title>
        <authorList>
            <person name="Tachibana S."/>
            <person name="Sullivan S.A."/>
            <person name="Kawai S."/>
            <person name="Nakamura S."/>
            <person name="Kim H.R."/>
            <person name="Goto N."/>
            <person name="Arisue N."/>
            <person name="Palacpac N.M.Q."/>
            <person name="Honma H."/>
            <person name="Yagi M."/>
            <person name="Tougan T."/>
            <person name="Katakai Y."/>
            <person name="Kaneko O."/>
            <person name="Mita T."/>
            <person name="Kita K."/>
            <person name="Yasutomi Y."/>
            <person name="Sutton P.L."/>
            <person name="Shakhbatyan R."/>
            <person name="Horii T."/>
            <person name="Yasunaga T."/>
            <person name="Barnwell J.W."/>
            <person name="Escalante A.A."/>
            <person name="Carlton J.M."/>
            <person name="Tanabe K."/>
        </authorList>
    </citation>
    <scope>NUCLEOTIDE SEQUENCE [LARGE SCALE GENOMIC DNA]</scope>
    <source>
        <strain evidence="1 2">B</strain>
    </source>
</reference>